<dbReference type="InterPro" id="IPR000073">
    <property type="entry name" value="AB_hydrolase_1"/>
</dbReference>
<evidence type="ECO:0000313" key="3">
    <source>
        <dbReference type="Proteomes" id="UP001206128"/>
    </source>
</evidence>
<comment type="caution">
    <text evidence="2">The sequence shown here is derived from an EMBL/GenBank/DDBJ whole genome shotgun (WGS) entry which is preliminary data.</text>
</comment>
<evidence type="ECO:0000259" key="1">
    <source>
        <dbReference type="Pfam" id="PF00561"/>
    </source>
</evidence>
<dbReference type="Gene3D" id="3.40.50.1820">
    <property type="entry name" value="alpha/beta hydrolase"/>
    <property type="match status" value="1"/>
</dbReference>
<dbReference type="Proteomes" id="UP001206128">
    <property type="component" value="Unassembled WGS sequence"/>
</dbReference>
<dbReference type="GO" id="GO:0003824">
    <property type="term" value="F:catalytic activity"/>
    <property type="evidence" value="ECO:0007669"/>
    <property type="project" value="UniProtKB-ARBA"/>
</dbReference>
<dbReference type="RefSeq" id="WP_253773475.1">
    <property type="nucleotide sequence ID" value="NZ_JAMTCK010000008.1"/>
</dbReference>
<protein>
    <submittedName>
        <fullName evidence="2">Pimeloyl-ACP methyl ester carboxylesterase</fullName>
    </submittedName>
</protein>
<dbReference type="EMBL" id="JAMTCK010000008">
    <property type="protein sequence ID" value="MCP2167037.1"/>
    <property type="molecule type" value="Genomic_DNA"/>
</dbReference>
<proteinExistence type="predicted"/>
<keyword evidence="3" id="KW-1185">Reference proteome</keyword>
<dbReference type="SUPFAM" id="SSF53474">
    <property type="entry name" value="alpha/beta-Hydrolases"/>
    <property type="match status" value="1"/>
</dbReference>
<evidence type="ECO:0000313" key="2">
    <source>
        <dbReference type="EMBL" id="MCP2167037.1"/>
    </source>
</evidence>
<sequence>MSEDSHLTRAGATIAYQFTGSGSPAGYAHGVTLSRDAVRRLDLLDIDALAERHQLLSYDQRGHGRSTGRPVTEDYRFENYTQDLLALIDTLGIDQPMDFAGSSLGTDTALRAALAAPHRFRRLALLIPPVAWETGPRQARQWYFDTADSIERLGAAAWREQAAHADPLPIFADYPEFDMTPDVADELLPHVLRGAGQSDLPAPEAIATLRHPTLILAWDTDPLHPVATAERLHELLPHSTLHVATSVADIKGWTGLITDFFTD</sequence>
<dbReference type="Pfam" id="PF00561">
    <property type="entry name" value="Abhydrolase_1"/>
    <property type="match status" value="1"/>
</dbReference>
<name>A0AAE3GGN2_9PSEU</name>
<feature type="domain" description="AB hydrolase-1" evidence="1">
    <location>
        <begin position="29"/>
        <end position="243"/>
    </location>
</feature>
<organism evidence="2 3">
    <name type="scientific">Goodfellowiella coeruleoviolacea</name>
    <dbReference type="NCBI Taxonomy" id="334858"/>
    <lineage>
        <taxon>Bacteria</taxon>
        <taxon>Bacillati</taxon>
        <taxon>Actinomycetota</taxon>
        <taxon>Actinomycetes</taxon>
        <taxon>Pseudonocardiales</taxon>
        <taxon>Pseudonocardiaceae</taxon>
        <taxon>Goodfellowiella</taxon>
    </lineage>
</organism>
<dbReference type="PRINTS" id="PR00111">
    <property type="entry name" value="ABHYDROLASE"/>
</dbReference>
<dbReference type="AlphaFoldDB" id="A0AAE3GGN2"/>
<accession>A0AAE3GGN2</accession>
<reference evidence="2" key="1">
    <citation type="submission" date="2022-06" db="EMBL/GenBank/DDBJ databases">
        <title>Genomic Encyclopedia of Archaeal and Bacterial Type Strains, Phase II (KMG-II): from individual species to whole genera.</title>
        <authorList>
            <person name="Goeker M."/>
        </authorList>
    </citation>
    <scope>NUCLEOTIDE SEQUENCE</scope>
    <source>
        <strain evidence="2">DSM 43935</strain>
    </source>
</reference>
<dbReference type="PANTHER" id="PTHR43433:SF5">
    <property type="entry name" value="AB HYDROLASE-1 DOMAIN-CONTAINING PROTEIN"/>
    <property type="match status" value="1"/>
</dbReference>
<dbReference type="InterPro" id="IPR050471">
    <property type="entry name" value="AB_hydrolase"/>
</dbReference>
<gene>
    <name evidence="2" type="ORF">LX83_003909</name>
</gene>
<dbReference type="PANTHER" id="PTHR43433">
    <property type="entry name" value="HYDROLASE, ALPHA/BETA FOLD FAMILY PROTEIN"/>
    <property type="match status" value="1"/>
</dbReference>
<dbReference type="InterPro" id="IPR029058">
    <property type="entry name" value="AB_hydrolase_fold"/>
</dbReference>